<dbReference type="GO" id="GO:0004045">
    <property type="term" value="F:peptidyl-tRNA hydrolase activity"/>
    <property type="evidence" value="ECO:0007669"/>
    <property type="project" value="TreeGrafter"/>
</dbReference>
<protein>
    <recommendedName>
        <fullName evidence="3">Prokaryotic-type class I peptide chain release factors domain-containing protein</fullName>
    </recommendedName>
</protein>
<proteinExistence type="predicted"/>
<evidence type="ECO:0000256" key="2">
    <source>
        <dbReference type="SAM" id="SignalP"/>
    </source>
</evidence>
<dbReference type="AlphaFoldDB" id="A0A7S2S368"/>
<evidence type="ECO:0000259" key="3">
    <source>
        <dbReference type="Pfam" id="PF00472"/>
    </source>
</evidence>
<dbReference type="Pfam" id="PF00472">
    <property type="entry name" value="RF-1"/>
    <property type="match status" value="1"/>
</dbReference>
<feature type="region of interest" description="Disordered" evidence="1">
    <location>
        <begin position="250"/>
        <end position="282"/>
    </location>
</feature>
<dbReference type="GO" id="GO:0070126">
    <property type="term" value="P:mitochondrial translational termination"/>
    <property type="evidence" value="ECO:0007669"/>
    <property type="project" value="TreeGrafter"/>
</dbReference>
<organism evidence="4">
    <name type="scientific">Eucampia antarctica</name>
    <dbReference type="NCBI Taxonomy" id="49252"/>
    <lineage>
        <taxon>Eukaryota</taxon>
        <taxon>Sar</taxon>
        <taxon>Stramenopiles</taxon>
        <taxon>Ochrophyta</taxon>
        <taxon>Bacillariophyta</taxon>
        <taxon>Mediophyceae</taxon>
        <taxon>Biddulphiophycidae</taxon>
        <taxon>Hemiaulales</taxon>
        <taxon>Hemiaulaceae</taxon>
        <taxon>Eucampia</taxon>
    </lineage>
</organism>
<dbReference type="GO" id="GO:0005762">
    <property type="term" value="C:mitochondrial large ribosomal subunit"/>
    <property type="evidence" value="ECO:0007669"/>
    <property type="project" value="TreeGrafter"/>
</dbReference>
<dbReference type="InterPro" id="IPR052104">
    <property type="entry name" value="Mito_Release_Factor_mL62"/>
</dbReference>
<keyword evidence="2" id="KW-0732">Signal</keyword>
<name>A0A7S2S368_9STRA</name>
<reference evidence="4" key="1">
    <citation type="submission" date="2021-01" db="EMBL/GenBank/DDBJ databases">
        <authorList>
            <person name="Corre E."/>
            <person name="Pelletier E."/>
            <person name="Niang G."/>
            <person name="Scheremetjew M."/>
            <person name="Finn R."/>
            <person name="Kale V."/>
            <person name="Holt S."/>
            <person name="Cochrane G."/>
            <person name="Meng A."/>
            <person name="Brown T."/>
            <person name="Cohen L."/>
        </authorList>
    </citation>
    <scope>NUCLEOTIDE SEQUENCE</scope>
    <source>
        <strain evidence="4">CCMP1452</strain>
    </source>
</reference>
<dbReference type="PANTHER" id="PTHR11075">
    <property type="entry name" value="PEPTIDE CHAIN RELEASE FACTOR"/>
    <property type="match status" value="1"/>
</dbReference>
<dbReference type="NCBIfam" id="NF006718">
    <property type="entry name" value="PRK09256.1"/>
    <property type="match status" value="1"/>
</dbReference>
<feature type="compositionally biased region" description="Basic and acidic residues" evidence="1">
    <location>
        <begin position="262"/>
        <end position="282"/>
    </location>
</feature>
<accession>A0A7S2S368</accession>
<feature type="compositionally biased region" description="Basic residues" evidence="1">
    <location>
        <begin position="250"/>
        <end position="261"/>
    </location>
</feature>
<dbReference type="PANTHER" id="PTHR11075:SF54">
    <property type="entry name" value="LARGE RIBOSOMAL SUBUNIT PROTEIN ML62"/>
    <property type="match status" value="1"/>
</dbReference>
<feature type="domain" description="Prokaryotic-type class I peptide chain release factors" evidence="3">
    <location>
        <begin position="150"/>
        <end position="277"/>
    </location>
</feature>
<dbReference type="SUPFAM" id="SSF110916">
    <property type="entry name" value="Peptidyl-tRNA hydrolase domain-like"/>
    <property type="match status" value="1"/>
</dbReference>
<dbReference type="GO" id="GO:0016150">
    <property type="term" value="F:translation release factor activity, codon nonspecific"/>
    <property type="evidence" value="ECO:0007669"/>
    <property type="project" value="TreeGrafter"/>
</dbReference>
<dbReference type="InterPro" id="IPR000352">
    <property type="entry name" value="Pep_chain_release_fac_I"/>
</dbReference>
<dbReference type="Gene3D" id="3.30.160.20">
    <property type="match status" value="1"/>
</dbReference>
<sequence length="282" mass="32726">MMKSLLAILLTIMMFNHCSGFSLLKSRLQFSLLKTPIKYYGWSNTSSMKNRWKSTFLCNNFMEQQSYDGRALPFGSRASLLVIHGQMSSGLKSNYNEYDEGNNSNESSEEIKPTWTYVPYTPSTPGRQGQKGKIGSKRRFSSDTWKVPMKITVPMEEIDMSFLKSSGAGGQNVNKVNTQVMMRFHVMDAKWIPLEVRQRIFQNDSNRINKEGILTVNSQEYRTQAQNRKDAMDKIVEIVMRNYPRPKVRKLRKGRSHKGKRRMLDDKKKRGIKKENRRSVDL</sequence>
<feature type="region of interest" description="Disordered" evidence="1">
    <location>
        <begin position="120"/>
        <end position="139"/>
    </location>
</feature>
<evidence type="ECO:0000256" key="1">
    <source>
        <dbReference type="SAM" id="MobiDB-lite"/>
    </source>
</evidence>
<evidence type="ECO:0000313" key="4">
    <source>
        <dbReference type="EMBL" id="CAD9686914.1"/>
    </source>
</evidence>
<gene>
    <name evidence="4" type="ORF">EANT1437_LOCUS11275</name>
</gene>
<dbReference type="EMBL" id="HBHI01021963">
    <property type="protein sequence ID" value="CAD9686914.1"/>
    <property type="molecule type" value="Transcribed_RNA"/>
</dbReference>
<feature type="chain" id="PRO_5031287773" description="Prokaryotic-type class I peptide chain release factors domain-containing protein" evidence="2">
    <location>
        <begin position="21"/>
        <end position="282"/>
    </location>
</feature>
<feature type="signal peptide" evidence="2">
    <location>
        <begin position="1"/>
        <end position="20"/>
    </location>
</feature>